<protein>
    <submittedName>
        <fullName evidence="3">MerR-like DNA binding protein</fullName>
    </submittedName>
</protein>
<dbReference type="RefSeq" id="WP_107865630.1">
    <property type="nucleotide sequence ID" value="NZ_QAON01000007.1"/>
</dbReference>
<dbReference type="Proteomes" id="UP000244223">
    <property type="component" value="Unassembled WGS sequence"/>
</dbReference>
<gene>
    <name evidence="3" type="ORF">C8N29_10724</name>
</gene>
<dbReference type="AlphaFoldDB" id="A0A2T5IZC1"/>
<dbReference type="PROSITE" id="PS50937">
    <property type="entry name" value="HTH_MERR_2"/>
    <property type="match status" value="1"/>
</dbReference>
<dbReference type="PANTHER" id="PTHR30204">
    <property type="entry name" value="REDOX-CYCLING DRUG-SENSING TRANSCRIPTIONAL ACTIVATOR SOXR"/>
    <property type="match status" value="1"/>
</dbReference>
<organism evidence="3 4">
    <name type="scientific">Agitococcus lubricus</name>
    <dbReference type="NCBI Taxonomy" id="1077255"/>
    <lineage>
        <taxon>Bacteria</taxon>
        <taxon>Pseudomonadati</taxon>
        <taxon>Pseudomonadota</taxon>
        <taxon>Gammaproteobacteria</taxon>
        <taxon>Moraxellales</taxon>
        <taxon>Moraxellaceae</taxon>
        <taxon>Agitococcus</taxon>
    </lineage>
</organism>
<evidence type="ECO:0000259" key="2">
    <source>
        <dbReference type="PROSITE" id="PS50937"/>
    </source>
</evidence>
<keyword evidence="4" id="KW-1185">Reference proteome</keyword>
<dbReference type="SMART" id="SM00422">
    <property type="entry name" value="HTH_MERR"/>
    <property type="match status" value="1"/>
</dbReference>
<dbReference type="Pfam" id="PF13411">
    <property type="entry name" value="MerR_1"/>
    <property type="match status" value="1"/>
</dbReference>
<dbReference type="InterPro" id="IPR047057">
    <property type="entry name" value="MerR_fam"/>
</dbReference>
<dbReference type="EMBL" id="QAON01000007">
    <property type="protein sequence ID" value="PTQ89296.1"/>
    <property type="molecule type" value="Genomic_DNA"/>
</dbReference>
<reference evidence="3 4" key="1">
    <citation type="submission" date="2018-04" db="EMBL/GenBank/DDBJ databases">
        <title>Genomic Encyclopedia of Archaeal and Bacterial Type Strains, Phase II (KMG-II): from individual species to whole genera.</title>
        <authorList>
            <person name="Goeker M."/>
        </authorList>
    </citation>
    <scope>NUCLEOTIDE SEQUENCE [LARGE SCALE GENOMIC DNA]</scope>
    <source>
        <strain evidence="3 4">DSM 5822</strain>
    </source>
</reference>
<dbReference type="InterPro" id="IPR000551">
    <property type="entry name" value="MerR-type_HTH_dom"/>
</dbReference>
<dbReference type="SUPFAM" id="SSF46955">
    <property type="entry name" value="Putative DNA-binding domain"/>
    <property type="match status" value="1"/>
</dbReference>
<dbReference type="InterPro" id="IPR009061">
    <property type="entry name" value="DNA-bd_dom_put_sf"/>
</dbReference>
<dbReference type="Gene3D" id="1.10.1660.10">
    <property type="match status" value="1"/>
</dbReference>
<evidence type="ECO:0000313" key="4">
    <source>
        <dbReference type="Proteomes" id="UP000244223"/>
    </source>
</evidence>
<sequence>MTDTNVSTSATEYSIDELARVAGTTVRNVRAYQDRGILPPPERRGRNGIYTNAHLARLRMIGQLLARGYSIANIGELVVAWEQGQDLSQLLGLESAITSPWSDETPTYHDAMELLSLFGAKITQEEILKAANLGVIQFTGDGSRFMVPSPRLLNVGIQLVSLGLPLGELLRIIEGVRGNVERVANMFVEVIAQIIDTYGKENMPPREETAHLADLIWKMRPLADIAVDAEVARAMEKAIGKYFGERLEAIMEHLKHKDTANN</sequence>
<name>A0A2T5IZC1_9GAMM</name>
<evidence type="ECO:0000256" key="1">
    <source>
        <dbReference type="ARBA" id="ARBA00023125"/>
    </source>
</evidence>
<dbReference type="GO" id="GO:0003700">
    <property type="term" value="F:DNA-binding transcription factor activity"/>
    <property type="evidence" value="ECO:0007669"/>
    <property type="project" value="InterPro"/>
</dbReference>
<proteinExistence type="predicted"/>
<dbReference type="CDD" id="cd04778">
    <property type="entry name" value="HTH_MerR-like_sg2"/>
    <property type="match status" value="1"/>
</dbReference>
<comment type="caution">
    <text evidence="3">The sequence shown here is derived from an EMBL/GenBank/DDBJ whole genome shotgun (WGS) entry which is preliminary data.</text>
</comment>
<dbReference type="GO" id="GO:0003677">
    <property type="term" value="F:DNA binding"/>
    <property type="evidence" value="ECO:0007669"/>
    <property type="project" value="UniProtKB-KW"/>
</dbReference>
<accession>A0A2T5IZC1</accession>
<dbReference type="PANTHER" id="PTHR30204:SF93">
    <property type="entry name" value="HTH MERR-TYPE DOMAIN-CONTAINING PROTEIN"/>
    <property type="match status" value="1"/>
</dbReference>
<dbReference type="OrthoDB" id="9773308at2"/>
<feature type="domain" description="HTH merR-type" evidence="2">
    <location>
        <begin position="12"/>
        <end position="80"/>
    </location>
</feature>
<evidence type="ECO:0000313" key="3">
    <source>
        <dbReference type="EMBL" id="PTQ89296.1"/>
    </source>
</evidence>
<keyword evidence="1" id="KW-0238">DNA-binding</keyword>